<dbReference type="Proteomes" id="UP001301388">
    <property type="component" value="Unassembled WGS sequence"/>
</dbReference>
<keyword evidence="4" id="KW-1185">Reference proteome</keyword>
<dbReference type="EMBL" id="JAYGIE010000078">
    <property type="protein sequence ID" value="MEA5478729.1"/>
    <property type="molecule type" value="Genomic_DNA"/>
</dbReference>
<name>A0ABU5TKQ1_9CYAN</name>
<comment type="similarity">
    <text evidence="1">Belongs to the ParD antitoxin family.</text>
</comment>
<dbReference type="InterPro" id="IPR022789">
    <property type="entry name" value="ParD"/>
</dbReference>
<dbReference type="InterPro" id="IPR038296">
    <property type="entry name" value="ParD_sf"/>
</dbReference>
<dbReference type="SUPFAM" id="SSF47598">
    <property type="entry name" value="Ribbon-helix-helix"/>
    <property type="match status" value="1"/>
</dbReference>
<dbReference type="RefSeq" id="WP_323262150.1">
    <property type="nucleotide sequence ID" value="NZ_JAYGIE010000078.1"/>
</dbReference>
<comment type="caution">
    <text evidence="3">The sequence shown here is derived from an EMBL/GenBank/DDBJ whole genome shotgun (WGS) entry which is preliminary data.</text>
</comment>
<accession>A0ABU5TKQ1</accession>
<reference evidence="3 4" key="1">
    <citation type="submission" date="2023-12" db="EMBL/GenBank/DDBJ databases">
        <title>Baltic Sea Cyanobacteria.</title>
        <authorList>
            <person name="Delbaje E."/>
            <person name="Fewer D.P."/>
            <person name="Shishido T.K."/>
        </authorList>
    </citation>
    <scope>NUCLEOTIDE SEQUENCE [LARGE SCALE GENOMIC DNA]</scope>
    <source>
        <strain evidence="3 4">UHCC 0370</strain>
    </source>
</reference>
<dbReference type="PANTHER" id="PTHR36582:SF2">
    <property type="entry name" value="ANTITOXIN PARD"/>
    <property type="match status" value="1"/>
</dbReference>
<sequence length="85" mass="9597">MNVSLTPELESFIQGKVSTGLYYSASEVVREGLRLLQERDQLQQLRLQELRQDIQAGLDSGDATPLDIQAVKATARQRKQQKLVQ</sequence>
<keyword evidence="2" id="KW-1277">Toxin-antitoxin system</keyword>
<evidence type="ECO:0000313" key="4">
    <source>
        <dbReference type="Proteomes" id="UP001301388"/>
    </source>
</evidence>
<proteinExistence type="inferred from homology"/>
<evidence type="ECO:0000256" key="1">
    <source>
        <dbReference type="ARBA" id="ARBA00008580"/>
    </source>
</evidence>
<dbReference type="Gene3D" id="6.10.10.120">
    <property type="entry name" value="Antitoxin ParD1-like"/>
    <property type="match status" value="1"/>
</dbReference>
<dbReference type="PANTHER" id="PTHR36582">
    <property type="entry name" value="ANTITOXIN PARD"/>
    <property type="match status" value="1"/>
</dbReference>
<dbReference type="NCBIfam" id="TIGR02606">
    <property type="entry name" value="antidote_CC2985"/>
    <property type="match status" value="1"/>
</dbReference>
<dbReference type="InterPro" id="IPR010985">
    <property type="entry name" value="Ribbon_hlx_hlx"/>
</dbReference>
<dbReference type="CDD" id="cd22231">
    <property type="entry name" value="RHH_NikR_HicB-like"/>
    <property type="match status" value="1"/>
</dbReference>
<organism evidence="3 4">
    <name type="scientific">Pseudanabaena galeata UHCC 0370</name>
    <dbReference type="NCBI Taxonomy" id="3110310"/>
    <lineage>
        <taxon>Bacteria</taxon>
        <taxon>Bacillati</taxon>
        <taxon>Cyanobacteriota</taxon>
        <taxon>Cyanophyceae</taxon>
        <taxon>Pseudanabaenales</taxon>
        <taxon>Pseudanabaenaceae</taxon>
        <taxon>Pseudanabaena</taxon>
    </lineage>
</organism>
<dbReference type="Pfam" id="PF03693">
    <property type="entry name" value="ParD_antitoxin"/>
    <property type="match status" value="1"/>
</dbReference>
<evidence type="ECO:0000313" key="3">
    <source>
        <dbReference type="EMBL" id="MEA5478729.1"/>
    </source>
</evidence>
<evidence type="ECO:0000256" key="2">
    <source>
        <dbReference type="ARBA" id="ARBA00022649"/>
    </source>
</evidence>
<gene>
    <name evidence="3" type="ORF">VB774_13970</name>
</gene>
<protein>
    <submittedName>
        <fullName evidence="3">Type II toxin-antitoxin system ParD family antitoxin</fullName>
    </submittedName>
</protein>